<keyword evidence="2" id="KW-1133">Transmembrane helix</keyword>
<feature type="compositionally biased region" description="Basic and acidic residues" evidence="1">
    <location>
        <begin position="282"/>
        <end position="296"/>
    </location>
</feature>
<evidence type="ECO:0000313" key="3">
    <source>
        <dbReference type="EMBL" id="KZS89693.1"/>
    </source>
</evidence>
<keyword evidence="4" id="KW-1185">Reference proteome</keyword>
<dbReference type="AlphaFoldDB" id="A0A164QIK3"/>
<gene>
    <name evidence="3" type="ORF">SISNIDRAFT_469198</name>
</gene>
<evidence type="ECO:0000256" key="1">
    <source>
        <dbReference type="SAM" id="MobiDB-lite"/>
    </source>
</evidence>
<protein>
    <submittedName>
        <fullName evidence="3">Uncharacterized protein</fullName>
    </submittedName>
</protein>
<proteinExistence type="predicted"/>
<feature type="region of interest" description="Disordered" evidence="1">
    <location>
        <begin position="276"/>
        <end position="303"/>
    </location>
</feature>
<evidence type="ECO:0000313" key="4">
    <source>
        <dbReference type="Proteomes" id="UP000076722"/>
    </source>
</evidence>
<keyword evidence="2" id="KW-0472">Membrane</keyword>
<dbReference type="Proteomes" id="UP000076722">
    <property type="component" value="Unassembled WGS sequence"/>
</dbReference>
<accession>A0A164QIK3</accession>
<feature type="region of interest" description="Disordered" evidence="1">
    <location>
        <begin position="220"/>
        <end position="247"/>
    </location>
</feature>
<keyword evidence="2" id="KW-0812">Transmembrane</keyword>
<organism evidence="3 4">
    <name type="scientific">Sistotremastrum niveocremeum HHB9708</name>
    <dbReference type="NCBI Taxonomy" id="1314777"/>
    <lineage>
        <taxon>Eukaryota</taxon>
        <taxon>Fungi</taxon>
        <taxon>Dikarya</taxon>
        <taxon>Basidiomycota</taxon>
        <taxon>Agaricomycotina</taxon>
        <taxon>Agaricomycetes</taxon>
        <taxon>Sistotremastrales</taxon>
        <taxon>Sistotremastraceae</taxon>
        <taxon>Sertulicium</taxon>
        <taxon>Sertulicium niveocremeum</taxon>
    </lineage>
</organism>
<feature type="compositionally biased region" description="Basic and acidic residues" evidence="1">
    <location>
        <begin position="220"/>
        <end position="240"/>
    </location>
</feature>
<name>A0A164QIK3_9AGAM</name>
<sequence length="303" mass="34688">MSSAQQVSILVAVMFAIALALIGGTSFRIPSHGRTHEESMHWCTLLIDETLWELKHQRKIFGRQVADLKKKAVVAYQRGNMTIRLIVLRKQEHYQAFAVKFTHLEETISSFSSMYQELEYLRISLQTTQFSHVSLRKMINMISMLKKDVAGASCHNDTTVGKSANQHIAEMASAIKAIVQFMRELSVQADAVNEDFFSEEMLLKLGIAPFNNDAHDISLTSERHDDSEVARGDQDKVQHEEEPEFNAVQTQPVRLLRVDERFMSVMDVFQEHRTTHVQPTRDLGHKQEKDPMDADQIHINQAR</sequence>
<dbReference type="EMBL" id="KV419426">
    <property type="protein sequence ID" value="KZS89693.1"/>
    <property type="molecule type" value="Genomic_DNA"/>
</dbReference>
<evidence type="ECO:0000256" key="2">
    <source>
        <dbReference type="SAM" id="Phobius"/>
    </source>
</evidence>
<reference evidence="3 4" key="1">
    <citation type="journal article" date="2016" name="Mol. Biol. Evol.">
        <title>Comparative Genomics of Early-Diverging Mushroom-Forming Fungi Provides Insights into the Origins of Lignocellulose Decay Capabilities.</title>
        <authorList>
            <person name="Nagy L.G."/>
            <person name="Riley R."/>
            <person name="Tritt A."/>
            <person name="Adam C."/>
            <person name="Daum C."/>
            <person name="Floudas D."/>
            <person name="Sun H."/>
            <person name="Yadav J.S."/>
            <person name="Pangilinan J."/>
            <person name="Larsson K.H."/>
            <person name="Matsuura K."/>
            <person name="Barry K."/>
            <person name="Labutti K."/>
            <person name="Kuo R."/>
            <person name="Ohm R.A."/>
            <person name="Bhattacharya S.S."/>
            <person name="Shirouzu T."/>
            <person name="Yoshinaga Y."/>
            <person name="Martin F.M."/>
            <person name="Grigoriev I.V."/>
            <person name="Hibbett D.S."/>
        </authorList>
    </citation>
    <scope>NUCLEOTIDE SEQUENCE [LARGE SCALE GENOMIC DNA]</scope>
    <source>
        <strain evidence="3 4">HHB9708</strain>
    </source>
</reference>
<feature type="transmembrane region" description="Helical" evidence="2">
    <location>
        <begin position="7"/>
        <end position="27"/>
    </location>
</feature>